<dbReference type="InterPro" id="IPR036271">
    <property type="entry name" value="Tet_transcr_reg_TetR-rel_C_sf"/>
</dbReference>
<feature type="DNA-binding region" description="H-T-H motif" evidence="4">
    <location>
        <begin position="33"/>
        <end position="52"/>
    </location>
</feature>
<gene>
    <name evidence="6" type="ORF">BIV23_38940</name>
</gene>
<reference evidence="6 7" key="1">
    <citation type="submission" date="2016-10" db="EMBL/GenBank/DDBJ databases">
        <title>Genome sequence of Streptomyces sp. MUSC 1.</title>
        <authorList>
            <person name="Lee L.-H."/>
            <person name="Ser H.-L."/>
            <person name="Law J.W.-F."/>
        </authorList>
    </citation>
    <scope>NUCLEOTIDE SEQUENCE [LARGE SCALE GENOMIC DNA]</scope>
    <source>
        <strain evidence="6 7">MUSC 1</strain>
    </source>
</reference>
<dbReference type="InterPro" id="IPR009057">
    <property type="entry name" value="Homeodomain-like_sf"/>
</dbReference>
<protein>
    <submittedName>
        <fullName evidence="6">TetR family transcriptional regulator</fullName>
    </submittedName>
</protein>
<sequence length="209" mass="23158">MPTVKAERAARTRQKILLAAAEVFDEVGYERASVTRIVERAGLTLGALYFHFGSKQGLAEALMNAQPATIEPHLESSGLQRLVDITLVWADRMQRDPILRAGVRLAVEQGSHGMNDATSFEEWRALMRSHLDVARADGELRESVSPERVARFVVGACTGMQTYSHLTTKRADLMERVSDMWQLLLPGVAAEAVVHDIQTNPERIPVAEL</sequence>
<dbReference type="SUPFAM" id="SSF46689">
    <property type="entry name" value="Homeodomain-like"/>
    <property type="match status" value="1"/>
</dbReference>
<dbReference type="PROSITE" id="PS50977">
    <property type="entry name" value="HTH_TETR_2"/>
    <property type="match status" value="1"/>
</dbReference>
<proteinExistence type="predicted"/>
<evidence type="ECO:0000313" key="6">
    <source>
        <dbReference type="EMBL" id="OIJ92324.1"/>
    </source>
</evidence>
<evidence type="ECO:0000256" key="4">
    <source>
        <dbReference type="PROSITE-ProRule" id="PRU00335"/>
    </source>
</evidence>
<comment type="caution">
    <text evidence="6">The sequence shown here is derived from an EMBL/GenBank/DDBJ whole genome shotgun (WGS) entry which is preliminary data.</text>
</comment>
<dbReference type="GO" id="GO:0003700">
    <property type="term" value="F:DNA-binding transcription factor activity"/>
    <property type="evidence" value="ECO:0007669"/>
    <property type="project" value="TreeGrafter"/>
</dbReference>
<dbReference type="InterPro" id="IPR050109">
    <property type="entry name" value="HTH-type_TetR-like_transc_reg"/>
</dbReference>
<feature type="domain" description="HTH tetR-type" evidence="5">
    <location>
        <begin position="10"/>
        <end position="70"/>
    </location>
</feature>
<evidence type="ECO:0000259" key="5">
    <source>
        <dbReference type="PROSITE" id="PS50977"/>
    </source>
</evidence>
<dbReference type="InterPro" id="IPR047923">
    <property type="entry name" value="ArpA-like"/>
</dbReference>
<dbReference type="GO" id="GO:0000976">
    <property type="term" value="F:transcription cis-regulatory region binding"/>
    <property type="evidence" value="ECO:0007669"/>
    <property type="project" value="TreeGrafter"/>
</dbReference>
<dbReference type="SUPFAM" id="SSF48498">
    <property type="entry name" value="Tetracyclin repressor-like, C-terminal domain"/>
    <property type="match status" value="1"/>
</dbReference>
<keyword evidence="1" id="KW-0805">Transcription regulation</keyword>
<keyword evidence="3" id="KW-0804">Transcription</keyword>
<dbReference type="OrthoDB" id="3237195at2"/>
<dbReference type="PROSITE" id="PS01081">
    <property type="entry name" value="HTH_TETR_1"/>
    <property type="match status" value="1"/>
</dbReference>
<evidence type="ECO:0000256" key="3">
    <source>
        <dbReference type="ARBA" id="ARBA00023163"/>
    </source>
</evidence>
<dbReference type="AlphaFoldDB" id="A0A1S2PH61"/>
<dbReference type="Proteomes" id="UP000179642">
    <property type="component" value="Unassembled WGS sequence"/>
</dbReference>
<dbReference type="InterPro" id="IPR023772">
    <property type="entry name" value="DNA-bd_HTH_TetR-type_CS"/>
</dbReference>
<keyword evidence="7" id="KW-1185">Reference proteome</keyword>
<dbReference type="EMBL" id="MLYO01000081">
    <property type="protein sequence ID" value="OIJ92324.1"/>
    <property type="molecule type" value="Genomic_DNA"/>
</dbReference>
<evidence type="ECO:0000256" key="2">
    <source>
        <dbReference type="ARBA" id="ARBA00023125"/>
    </source>
</evidence>
<dbReference type="Pfam" id="PF21935">
    <property type="entry name" value="TetR_C_45"/>
    <property type="match status" value="1"/>
</dbReference>
<dbReference type="NCBIfam" id="NF041196">
    <property type="entry name" value="ScbR_bind_reg"/>
    <property type="match status" value="1"/>
</dbReference>
<name>A0A1S2PH61_9ACTN</name>
<dbReference type="Pfam" id="PF00440">
    <property type="entry name" value="TetR_N"/>
    <property type="match status" value="1"/>
</dbReference>
<organism evidence="6 7">
    <name type="scientific">Streptomyces monashensis</name>
    <dbReference type="NCBI Taxonomy" id="1678012"/>
    <lineage>
        <taxon>Bacteria</taxon>
        <taxon>Bacillati</taxon>
        <taxon>Actinomycetota</taxon>
        <taxon>Actinomycetes</taxon>
        <taxon>Kitasatosporales</taxon>
        <taxon>Streptomycetaceae</taxon>
        <taxon>Streptomyces</taxon>
    </lineage>
</organism>
<evidence type="ECO:0000256" key="1">
    <source>
        <dbReference type="ARBA" id="ARBA00023015"/>
    </source>
</evidence>
<dbReference type="InterPro" id="IPR054126">
    <property type="entry name" value="CprB_TetR_C"/>
</dbReference>
<dbReference type="PRINTS" id="PR00455">
    <property type="entry name" value="HTHTETR"/>
</dbReference>
<evidence type="ECO:0000313" key="7">
    <source>
        <dbReference type="Proteomes" id="UP000179642"/>
    </source>
</evidence>
<dbReference type="PANTHER" id="PTHR30055:SF234">
    <property type="entry name" value="HTH-TYPE TRANSCRIPTIONAL REGULATOR BETI"/>
    <property type="match status" value="1"/>
</dbReference>
<dbReference type="InterPro" id="IPR001647">
    <property type="entry name" value="HTH_TetR"/>
</dbReference>
<accession>A0A1S2PH61</accession>
<dbReference type="RefSeq" id="WP_071385718.1">
    <property type="nucleotide sequence ID" value="NZ_MLYO01000081.1"/>
</dbReference>
<keyword evidence="2 4" id="KW-0238">DNA-binding</keyword>
<dbReference type="PANTHER" id="PTHR30055">
    <property type="entry name" value="HTH-TYPE TRANSCRIPTIONAL REGULATOR RUTR"/>
    <property type="match status" value="1"/>
</dbReference>
<dbReference type="Gene3D" id="1.10.357.10">
    <property type="entry name" value="Tetracycline Repressor, domain 2"/>
    <property type="match status" value="1"/>
</dbReference>